<dbReference type="Proteomes" id="UP001430804">
    <property type="component" value="Unassembled WGS sequence"/>
</dbReference>
<accession>A0ABS6WRS2</accession>
<reference evidence="1" key="1">
    <citation type="submission" date="2021-07" db="EMBL/GenBank/DDBJ databases">
        <title>Pseudohoeflea marina sp. nov. a polyhydroxyalcanoate-producing bacterium.</title>
        <authorList>
            <person name="Zheng W."/>
            <person name="Yu S."/>
            <person name="Huang Y."/>
        </authorList>
    </citation>
    <scope>NUCLEOTIDE SEQUENCE</scope>
    <source>
        <strain evidence="1">DP4N28-3</strain>
    </source>
</reference>
<keyword evidence="2" id="KW-1185">Reference proteome</keyword>
<evidence type="ECO:0000313" key="1">
    <source>
        <dbReference type="EMBL" id="MBW3098663.1"/>
    </source>
</evidence>
<gene>
    <name evidence="1" type="ORF">KY465_15370</name>
</gene>
<name>A0ABS6WRS2_9HYPH</name>
<protein>
    <submittedName>
        <fullName evidence="1">DUF3168 domain-containing protein</fullName>
    </submittedName>
</protein>
<dbReference type="RefSeq" id="WP_219202987.1">
    <property type="nucleotide sequence ID" value="NZ_JAHWQX010000004.1"/>
</dbReference>
<comment type="caution">
    <text evidence="1">The sequence shown here is derived from an EMBL/GenBank/DDBJ whole genome shotgun (WGS) entry which is preliminary data.</text>
</comment>
<evidence type="ECO:0000313" key="2">
    <source>
        <dbReference type="Proteomes" id="UP001430804"/>
    </source>
</evidence>
<dbReference type="InterPro" id="IPR021508">
    <property type="entry name" value="Gp17-like"/>
</dbReference>
<dbReference type="Pfam" id="PF11367">
    <property type="entry name" value="Tail_completion_gp17"/>
    <property type="match status" value="1"/>
</dbReference>
<sequence length="133" mass="14525">MSANLLQAAVYQRLAGDAAISALAGAGKVFDGRPLRKTLPYVHLGIWQVEPLSGDDGTFEHRFDIEAWSEQGGQREVAALAEAVRAALHDQPLTLDGATLVNLRHWRSRAGRQAQSRFYRAVVTFRAVVETAA</sequence>
<dbReference type="EMBL" id="JAHWQX010000004">
    <property type="protein sequence ID" value="MBW3098663.1"/>
    <property type="molecule type" value="Genomic_DNA"/>
</dbReference>
<proteinExistence type="predicted"/>
<organism evidence="1 2">
    <name type="scientific">Pseudohoeflea coraliihabitans</name>
    <dbReference type="NCBI Taxonomy" id="2860393"/>
    <lineage>
        <taxon>Bacteria</taxon>
        <taxon>Pseudomonadati</taxon>
        <taxon>Pseudomonadota</taxon>
        <taxon>Alphaproteobacteria</taxon>
        <taxon>Hyphomicrobiales</taxon>
        <taxon>Rhizobiaceae</taxon>
        <taxon>Pseudohoeflea</taxon>
    </lineage>
</organism>